<proteinExistence type="predicted"/>
<evidence type="ECO:0000313" key="3">
    <source>
        <dbReference type="Proteomes" id="UP001162162"/>
    </source>
</evidence>
<comment type="caution">
    <text evidence="2">The sequence shown here is derived from an EMBL/GenBank/DDBJ whole genome shotgun (WGS) entry which is preliminary data.</text>
</comment>
<reference evidence="2" key="1">
    <citation type="journal article" date="2023" name="Insect Mol. Biol.">
        <title>Genome sequencing provides insights into the evolution of gene families encoding plant cell wall-degrading enzymes in longhorned beetles.</title>
        <authorList>
            <person name="Shin N.R."/>
            <person name="Okamura Y."/>
            <person name="Kirsch R."/>
            <person name="Pauchet Y."/>
        </authorList>
    </citation>
    <scope>NUCLEOTIDE SEQUENCE</scope>
    <source>
        <strain evidence="2">AMC_N1</strain>
    </source>
</reference>
<evidence type="ECO:0000256" key="1">
    <source>
        <dbReference type="SAM" id="MobiDB-lite"/>
    </source>
</evidence>
<dbReference type="AlphaFoldDB" id="A0AAV8YU40"/>
<gene>
    <name evidence="2" type="ORF">NQ318_000462</name>
</gene>
<protein>
    <recommendedName>
        <fullName evidence="4">Reverse transcriptase domain-containing protein</fullName>
    </recommendedName>
</protein>
<keyword evidence="3" id="KW-1185">Reference proteome</keyword>
<sequence>MSIPGDNPETKSGINSRSQHSRRTSSRNYRDVALGLNLANVEHWNACNASFRFLITVNIFNNMRERQWTEVKDKFEYFPRVWFRYVDDIFATHHDASRILDRHKEIVKDLQLIMILRDQMAMFRFYLNFINPVETSSCVKRSLNKRN</sequence>
<evidence type="ECO:0008006" key="4">
    <source>
        <dbReference type="Google" id="ProtNLM"/>
    </source>
</evidence>
<name>A0AAV8YU40_9CUCU</name>
<evidence type="ECO:0000313" key="2">
    <source>
        <dbReference type="EMBL" id="KAJ8955030.1"/>
    </source>
</evidence>
<accession>A0AAV8YU40</accession>
<dbReference type="Proteomes" id="UP001162162">
    <property type="component" value="Unassembled WGS sequence"/>
</dbReference>
<organism evidence="2 3">
    <name type="scientific">Aromia moschata</name>
    <dbReference type="NCBI Taxonomy" id="1265417"/>
    <lineage>
        <taxon>Eukaryota</taxon>
        <taxon>Metazoa</taxon>
        <taxon>Ecdysozoa</taxon>
        <taxon>Arthropoda</taxon>
        <taxon>Hexapoda</taxon>
        <taxon>Insecta</taxon>
        <taxon>Pterygota</taxon>
        <taxon>Neoptera</taxon>
        <taxon>Endopterygota</taxon>
        <taxon>Coleoptera</taxon>
        <taxon>Polyphaga</taxon>
        <taxon>Cucujiformia</taxon>
        <taxon>Chrysomeloidea</taxon>
        <taxon>Cerambycidae</taxon>
        <taxon>Cerambycinae</taxon>
        <taxon>Callichromatini</taxon>
        <taxon>Aromia</taxon>
    </lineage>
</organism>
<feature type="region of interest" description="Disordered" evidence="1">
    <location>
        <begin position="1"/>
        <end position="26"/>
    </location>
</feature>
<dbReference type="EMBL" id="JAPWTK010000041">
    <property type="protein sequence ID" value="KAJ8955030.1"/>
    <property type="molecule type" value="Genomic_DNA"/>
</dbReference>